<keyword evidence="6" id="KW-0378">Hydrolase</keyword>
<keyword evidence="11" id="KW-0511">Multifunctional enzyme</keyword>
<dbReference type="InterPro" id="IPR000214">
    <property type="entry name" value="Znf_DNA_glyclase/AP_lyase"/>
</dbReference>
<dbReference type="PROSITE" id="PS51066">
    <property type="entry name" value="ZF_FPG_2"/>
    <property type="match status" value="1"/>
</dbReference>
<protein>
    <recommendedName>
        <fullName evidence="2">DNA-(apurinic or apyrimidinic site) lyase</fullName>
        <ecNumber evidence="2">4.2.99.18</ecNumber>
    </recommendedName>
</protein>
<dbReference type="RefSeq" id="WP_118914759.1">
    <property type="nucleotide sequence ID" value="NZ_CBCRVH010000021.1"/>
</dbReference>
<dbReference type="InterPro" id="IPR035937">
    <property type="entry name" value="FPG_N"/>
</dbReference>
<dbReference type="PANTHER" id="PTHR42697">
    <property type="entry name" value="ENDONUCLEASE 8"/>
    <property type="match status" value="1"/>
</dbReference>
<evidence type="ECO:0000256" key="11">
    <source>
        <dbReference type="ARBA" id="ARBA00023268"/>
    </source>
</evidence>
<keyword evidence="7" id="KW-0862">Zinc</keyword>
<comment type="similarity">
    <text evidence="1">Belongs to the FPG family.</text>
</comment>
<evidence type="ECO:0000256" key="4">
    <source>
        <dbReference type="ARBA" id="ARBA00022763"/>
    </source>
</evidence>
<feature type="domain" description="FPG-type" evidence="15">
    <location>
        <begin position="240"/>
        <end position="278"/>
    </location>
</feature>
<dbReference type="InterPro" id="IPR015886">
    <property type="entry name" value="H2TH_FPG"/>
</dbReference>
<gene>
    <name evidence="17" type="ORF">D1832_13460</name>
</gene>
<dbReference type="SUPFAM" id="SSF81624">
    <property type="entry name" value="N-terminal domain of MutM-like DNA repair proteins"/>
    <property type="match status" value="1"/>
</dbReference>
<dbReference type="GO" id="GO:0140078">
    <property type="term" value="F:class I DNA-(apurinic or apyrimidinic site) endonuclease activity"/>
    <property type="evidence" value="ECO:0007669"/>
    <property type="project" value="UniProtKB-EC"/>
</dbReference>
<keyword evidence="8" id="KW-0238">DNA-binding</keyword>
<evidence type="ECO:0000256" key="9">
    <source>
        <dbReference type="ARBA" id="ARBA00023204"/>
    </source>
</evidence>
<keyword evidence="9" id="KW-0234">DNA repair</keyword>
<dbReference type="PROSITE" id="PS51068">
    <property type="entry name" value="FPG_CAT"/>
    <property type="match status" value="1"/>
</dbReference>
<feature type="region of interest" description="Disordered" evidence="14">
    <location>
        <begin position="278"/>
        <end position="303"/>
    </location>
</feature>
<dbReference type="Proteomes" id="UP000285376">
    <property type="component" value="Unassembled WGS sequence"/>
</dbReference>
<dbReference type="GO" id="GO:0003684">
    <property type="term" value="F:damaged DNA binding"/>
    <property type="evidence" value="ECO:0007669"/>
    <property type="project" value="InterPro"/>
</dbReference>
<evidence type="ECO:0000256" key="5">
    <source>
        <dbReference type="ARBA" id="ARBA00022771"/>
    </source>
</evidence>
<dbReference type="GO" id="GO:0006284">
    <property type="term" value="P:base-excision repair"/>
    <property type="evidence" value="ECO:0007669"/>
    <property type="project" value="InterPro"/>
</dbReference>
<dbReference type="GO" id="GO:0000703">
    <property type="term" value="F:oxidized pyrimidine nucleobase lesion DNA N-glycosylase activity"/>
    <property type="evidence" value="ECO:0007669"/>
    <property type="project" value="TreeGrafter"/>
</dbReference>
<keyword evidence="3" id="KW-0479">Metal-binding</keyword>
<name>A0A417Z0X2_9MICO</name>
<keyword evidence="12" id="KW-0326">Glycosidase</keyword>
<evidence type="ECO:0000256" key="1">
    <source>
        <dbReference type="ARBA" id="ARBA00009409"/>
    </source>
</evidence>
<evidence type="ECO:0000256" key="6">
    <source>
        <dbReference type="ARBA" id="ARBA00022801"/>
    </source>
</evidence>
<dbReference type="InterPro" id="IPR044090">
    <property type="entry name" value="Nei2_N"/>
</dbReference>
<dbReference type="SMART" id="SM01232">
    <property type="entry name" value="H2TH"/>
    <property type="match status" value="1"/>
</dbReference>
<dbReference type="EC" id="4.2.99.18" evidence="2"/>
<keyword evidence="4" id="KW-0227">DNA damage</keyword>
<dbReference type="Pfam" id="PF01149">
    <property type="entry name" value="Fapy_DNA_glyco"/>
    <property type="match status" value="1"/>
</dbReference>
<dbReference type="SUPFAM" id="SSF46946">
    <property type="entry name" value="S13-like H2TH domain"/>
    <property type="match status" value="1"/>
</dbReference>
<evidence type="ECO:0000313" key="18">
    <source>
        <dbReference type="Proteomes" id="UP000285376"/>
    </source>
</evidence>
<dbReference type="PANTHER" id="PTHR42697:SF1">
    <property type="entry name" value="ENDONUCLEASE 8"/>
    <property type="match status" value="1"/>
</dbReference>
<evidence type="ECO:0000256" key="10">
    <source>
        <dbReference type="ARBA" id="ARBA00023239"/>
    </source>
</evidence>
<organism evidence="17 18">
    <name type="scientific">Dermacoccus abyssi</name>
    <dbReference type="NCBI Taxonomy" id="322596"/>
    <lineage>
        <taxon>Bacteria</taxon>
        <taxon>Bacillati</taxon>
        <taxon>Actinomycetota</taxon>
        <taxon>Actinomycetes</taxon>
        <taxon>Micrococcales</taxon>
        <taxon>Dermacoccaceae</taxon>
        <taxon>Dermacoccus</taxon>
    </lineage>
</organism>
<evidence type="ECO:0000256" key="3">
    <source>
        <dbReference type="ARBA" id="ARBA00022723"/>
    </source>
</evidence>
<evidence type="ECO:0000313" key="17">
    <source>
        <dbReference type="EMBL" id="RHW44080.1"/>
    </source>
</evidence>
<evidence type="ECO:0000256" key="2">
    <source>
        <dbReference type="ARBA" id="ARBA00012720"/>
    </source>
</evidence>
<dbReference type="InterPro" id="IPR010979">
    <property type="entry name" value="Ribosomal_uS13-like_H2TH"/>
</dbReference>
<proteinExistence type="inferred from homology"/>
<evidence type="ECO:0000256" key="7">
    <source>
        <dbReference type="ARBA" id="ARBA00022833"/>
    </source>
</evidence>
<dbReference type="SUPFAM" id="SSF57716">
    <property type="entry name" value="Glucocorticoid receptor-like (DNA-binding domain)"/>
    <property type="match status" value="1"/>
</dbReference>
<sequence>MPEGDTIVWTARRLDASLSGKVLTRTDFRVPSLATTDLAGRESLPVATYGKHLFHRLSGGVTIHSHLKMEGRWSTLVAPHAAPPRETKRLETQVRRAERGHTTRALLYVSDALAVGSKLGLLDVIPTSEEQAITGRLGPDILAESWLESGLDAALDNLRGQPQRLLGEALLDQRNLAGLGTFWISEMLFVHGVLPWLTVAEVPEETLRAVLDDARRLMLASATTGVQSSTGRAGDGETKRVHARSGLPCVRCTDTVRVAMIGEAGRERTLFSCPTCQGGYAPNDDRRPQRPLVERPAGGRRRV</sequence>
<evidence type="ECO:0000256" key="14">
    <source>
        <dbReference type="SAM" id="MobiDB-lite"/>
    </source>
</evidence>
<reference evidence="17 18" key="1">
    <citation type="submission" date="2018-08" db="EMBL/GenBank/DDBJ databases">
        <title>Whole genome sequence analysis of Dermacoccus abyssi bacteria isolated from Deep Mariana trench Micromonospora spp reveals genes involved in the environmental adaptation and production of secondary metabolites.</title>
        <authorList>
            <person name="Abdel-Mageed W.M."/>
            <person name="Lehri B."/>
            <person name="Nouioui I."/>
            <person name="Goodfellow I."/>
            <person name="Jaspars M."/>
            <person name="Karlyshev A."/>
        </authorList>
    </citation>
    <scope>NUCLEOTIDE SEQUENCE [LARGE SCALE GENOMIC DNA]</scope>
    <source>
        <strain evidence="17 18">MT1.1</strain>
    </source>
</reference>
<dbReference type="CDD" id="cd08971">
    <property type="entry name" value="AcNei2_N"/>
    <property type="match status" value="1"/>
</dbReference>
<evidence type="ECO:0000259" key="16">
    <source>
        <dbReference type="PROSITE" id="PS51068"/>
    </source>
</evidence>
<comment type="caution">
    <text evidence="17">The sequence shown here is derived from an EMBL/GenBank/DDBJ whole genome shotgun (WGS) entry which is preliminary data.</text>
</comment>
<accession>A0A417Z0X2</accession>
<dbReference type="EMBL" id="QWLM01000020">
    <property type="protein sequence ID" value="RHW44080.1"/>
    <property type="molecule type" value="Genomic_DNA"/>
</dbReference>
<dbReference type="Gene3D" id="3.20.190.10">
    <property type="entry name" value="MutM-like, N-terminal"/>
    <property type="match status" value="1"/>
</dbReference>
<keyword evidence="10" id="KW-0456">Lyase</keyword>
<dbReference type="AlphaFoldDB" id="A0A417Z0X2"/>
<dbReference type="SMART" id="SM00898">
    <property type="entry name" value="Fapy_DNA_glyco"/>
    <property type="match status" value="1"/>
</dbReference>
<evidence type="ECO:0000256" key="8">
    <source>
        <dbReference type="ARBA" id="ARBA00023125"/>
    </source>
</evidence>
<evidence type="ECO:0000256" key="13">
    <source>
        <dbReference type="PROSITE-ProRule" id="PRU00391"/>
    </source>
</evidence>
<dbReference type="InterPro" id="IPR012319">
    <property type="entry name" value="FPG_cat"/>
</dbReference>
<feature type="domain" description="Formamidopyrimidine-DNA glycosylase catalytic" evidence="16">
    <location>
        <begin position="2"/>
        <end position="116"/>
    </location>
</feature>
<evidence type="ECO:0000259" key="15">
    <source>
        <dbReference type="PROSITE" id="PS51066"/>
    </source>
</evidence>
<dbReference type="Gene3D" id="1.10.8.50">
    <property type="match status" value="1"/>
</dbReference>
<keyword evidence="5 13" id="KW-0863">Zinc-finger</keyword>
<evidence type="ECO:0000256" key="12">
    <source>
        <dbReference type="ARBA" id="ARBA00023295"/>
    </source>
</evidence>
<dbReference type="GO" id="GO:0008270">
    <property type="term" value="F:zinc ion binding"/>
    <property type="evidence" value="ECO:0007669"/>
    <property type="project" value="UniProtKB-KW"/>
</dbReference>